<reference evidence="3" key="1">
    <citation type="journal article" date="2020" name="mSystems">
        <title>Genome- and Community-Level Interaction Insights into Carbon Utilization and Element Cycling Functions of Hydrothermarchaeota in Hydrothermal Sediment.</title>
        <authorList>
            <person name="Zhou Z."/>
            <person name="Liu Y."/>
            <person name="Xu W."/>
            <person name="Pan J."/>
            <person name="Luo Z.H."/>
            <person name="Li M."/>
        </authorList>
    </citation>
    <scope>NUCLEOTIDE SEQUENCE [LARGE SCALE GENOMIC DNA]</scope>
    <source>
        <strain evidence="3">SpSt-1056</strain>
    </source>
</reference>
<proteinExistence type="inferred from homology"/>
<comment type="caution">
    <text evidence="3">The sequence shown here is derived from an EMBL/GenBank/DDBJ whole genome shotgun (WGS) entry which is preliminary data.</text>
</comment>
<evidence type="ECO:0000313" key="3">
    <source>
        <dbReference type="EMBL" id="HHK68424.1"/>
    </source>
</evidence>
<dbReference type="InterPro" id="IPR002818">
    <property type="entry name" value="DJ-1/PfpI"/>
</dbReference>
<dbReference type="InterPro" id="IPR006286">
    <property type="entry name" value="C56_PfpI-like"/>
</dbReference>
<dbReference type="PANTHER" id="PTHR42733">
    <property type="entry name" value="DJ-1 PROTEIN"/>
    <property type="match status" value="1"/>
</dbReference>
<dbReference type="GO" id="GO:0016740">
    <property type="term" value="F:transferase activity"/>
    <property type="evidence" value="ECO:0007669"/>
    <property type="project" value="UniProtKB-KW"/>
</dbReference>
<feature type="domain" description="DJ-1/PfpI" evidence="2">
    <location>
        <begin position="1"/>
        <end position="163"/>
    </location>
</feature>
<dbReference type="Gene3D" id="3.40.50.880">
    <property type="match status" value="1"/>
</dbReference>
<protein>
    <submittedName>
        <fullName evidence="3">Type 1 glutamine amidotransferase</fullName>
    </submittedName>
</protein>
<dbReference type="EMBL" id="DRWN01000031">
    <property type="protein sequence ID" value="HHK68424.1"/>
    <property type="molecule type" value="Genomic_DNA"/>
</dbReference>
<dbReference type="AlphaFoldDB" id="A0A7C5LAM9"/>
<dbReference type="NCBIfam" id="TIGR01382">
    <property type="entry name" value="PfpI"/>
    <property type="match status" value="1"/>
</dbReference>
<evidence type="ECO:0000259" key="2">
    <source>
        <dbReference type="Pfam" id="PF01965"/>
    </source>
</evidence>
<dbReference type="InterPro" id="IPR029062">
    <property type="entry name" value="Class_I_gatase-like"/>
</dbReference>
<dbReference type="Pfam" id="PF01965">
    <property type="entry name" value="DJ-1_PfpI"/>
    <property type="match status" value="1"/>
</dbReference>
<accession>A0A7C5LAM9</accession>
<keyword evidence="3" id="KW-0808">Transferase</keyword>
<dbReference type="SUPFAM" id="SSF52317">
    <property type="entry name" value="Class I glutamine amidotransferase-like"/>
    <property type="match status" value="1"/>
</dbReference>
<sequence length="168" mass="18568">MRACILAGPEFEDLELHYPLIRLKEEGYQVTVVGPERAIYNGKHGIAVQAEKSIDEVKPDDFDILVIPGGWAPDRLRRNRKVVEFVEKFFNAGKTVAAICHGPQLLISAKALKGYTATCAAAIKDDVENAGAKYVDKPVVVDRNLITSRGPSDLHVFVRAIIRPGDFR</sequence>
<dbReference type="CDD" id="cd03134">
    <property type="entry name" value="GATase1_PfpI_like"/>
    <property type="match status" value="1"/>
</dbReference>
<keyword evidence="3" id="KW-0315">Glutamine amidotransferase</keyword>
<organism evidence="3">
    <name type="scientific">Caldiarchaeum subterraneum</name>
    <dbReference type="NCBI Taxonomy" id="311458"/>
    <lineage>
        <taxon>Archaea</taxon>
        <taxon>Nitrososphaerota</taxon>
        <taxon>Candidatus Caldarchaeales</taxon>
        <taxon>Candidatus Caldarchaeaceae</taxon>
        <taxon>Candidatus Caldarchaeum</taxon>
    </lineage>
</organism>
<comment type="similarity">
    <text evidence="1">Belongs to the peptidase C56 family.</text>
</comment>
<evidence type="ECO:0000256" key="1">
    <source>
        <dbReference type="ARBA" id="ARBA00008542"/>
    </source>
</evidence>
<name>A0A7C5LAM9_CALS0</name>
<dbReference type="PROSITE" id="PS51276">
    <property type="entry name" value="PEPTIDASE_C56_PFPI"/>
    <property type="match status" value="1"/>
</dbReference>
<gene>
    <name evidence="3" type="ORF">ENM11_04625</name>
</gene>